<dbReference type="GeneID" id="37038176"/>
<evidence type="ECO:0000256" key="2">
    <source>
        <dbReference type="SAM" id="Phobius"/>
    </source>
</evidence>
<organism evidence="3 4">
    <name type="scientific">Ceraceosorus guamensis</name>
    <dbReference type="NCBI Taxonomy" id="1522189"/>
    <lineage>
        <taxon>Eukaryota</taxon>
        <taxon>Fungi</taxon>
        <taxon>Dikarya</taxon>
        <taxon>Basidiomycota</taxon>
        <taxon>Ustilaginomycotina</taxon>
        <taxon>Exobasidiomycetes</taxon>
        <taxon>Ceraceosorales</taxon>
        <taxon>Ceraceosoraceae</taxon>
        <taxon>Ceraceosorus</taxon>
    </lineage>
</organism>
<dbReference type="AlphaFoldDB" id="A0A316VZA9"/>
<feature type="transmembrane region" description="Helical" evidence="2">
    <location>
        <begin position="95"/>
        <end position="115"/>
    </location>
</feature>
<feature type="compositionally biased region" description="Polar residues" evidence="1">
    <location>
        <begin position="313"/>
        <end position="322"/>
    </location>
</feature>
<dbReference type="EMBL" id="KZ819405">
    <property type="protein sequence ID" value="PWN40835.1"/>
    <property type="molecule type" value="Genomic_DNA"/>
</dbReference>
<feature type="transmembrane region" description="Helical" evidence="2">
    <location>
        <begin position="231"/>
        <end position="251"/>
    </location>
</feature>
<feature type="transmembrane region" description="Helical" evidence="2">
    <location>
        <begin position="127"/>
        <end position="146"/>
    </location>
</feature>
<reference evidence="3 4" key="1">
    <citation type="journal article" date="2018" name="Mol. Biol. Evol.">
        <title>Broad Genomic Sampling Reveals a Smut Pathogenic Ancestry of the Fungal Clade Ustilaginomycotina.</title>
        <authorList>
            <person name="Kijpornyongpan T."/>
            <person name="Mondo S.J."/>
            <person name="Barry K."/>
            <person name="Sandor L."/>
            <person name="Lee J."/>
            <person name="Lipzen A."/>
            <person name="Pangilinan J."/>
            <person name="LaButti K."/>
            <person name="Hainaut M."/>
            <person name="Henrissat B."/>
            <person name="Grigoriev I.V."/>
            <person name="Spatafora J.W."/>
            <person name="Aime M.C."/>
        </authorList>
    </citation>
    <scope>NUCLEOTIDE SEQUENCE [LARGE SCALE GENOMIC DNA]</scope>
    <source>
        <strain evidence="3 4">MCA 4658</strain>
    </source>
</reference>
<keyword evidence="2" id="KW-1133">Transmembrane helix</keyword>
<feature type="transmembrane region" description="Helical" evidence="2">
    <location>
        <begin position="61"/>
        <end position="83"/>
    </location>
</feature>
<evidence type="ECO:0000313" key="4">
    <source>
        <dbReference type="Proteomes" id="UP000245783"/>
    </source>
</evidence>
<dbReference type="InParanoid" id="A0A316VZA9"/>
<keyword evidence="4" id="KW-1185">Reference proteome</keyword>
<sequence length="419" mass="46399">MNASPTDLDAQKLQYKIAVYSQLCFFFYGMVLWDVVSCLPRETKHIFWPELRTAFQRRQRLSLATSLLLASRIVAPILVAISLDFLGQPISCSRSYYAFCVGLAIQTGICASIFALRTSALRGAGRLLTAFLWLNVAGITGFWVAWAATWRVSQLPITDANRYSPICYDVRGPHGWTKAMFIWSLSFDVIVFLLTIDKAFGGAYKSAKSGGRWMLSFRQMSEVTRQFYTDALWYFFITVTVEIVLLVWYITHLNDNIVAGLVMVQLWLTSVIGPRVISNLKLVDKIQGSSHNAGPGHALPMSSYPGSNAAPIKTTTNSTAPDSQPRFVGVHSIGTPQVTGKGGDTAGSSYSFDASPVDAKQWSRQNQNGSPNHQPSSVSPPRESSFREVAMPPIAHAHGWSRQRSDDISYTVETIYKVS</sequence>
<name>A0A316VZA9_9BASI</name>
<proteinExistence type="predicted"/>
<keyword evidence="2" id="KW-0472">Membrane</keyword>
<feature type="region of interest" description="Disordered" evidence="1">
    <location>
        <begin position="294"/>
        <end position="391"/>
    </location>
</feature>
<dbReference type="OrthoDB" id="3197626at2759"/>
<feature type="compositionally biased region" description="Polar residues" evidence="1">
    <location>
        <begin position="362"/>
        <end position="379"/>
    </location>
</feature>
<accession>A0A316VZA9</accession>
<evidence type="ECO:0000256" key="1">
    <source>
        <dbReference type="SAM" id="MobiDB-lite"/>
    </source>
</evidence>
<keyword evidence="2" id="KW-0812">Transmembrane</keyword>
<gene>
    <name evidence="3" type="ORF">IE81DRAFT_348855</name>
</gene>
<evidence type="ECO:0000313" key="3">
    <source>
        <dbReference type="EMBL" id="PWN40835.1"/>
    </source>
</evidence>
<dbReference type="RefSeq" id="XP_025367995.1">
    <property type="nucleotide sequence ID" value="XM_025516306.1"/>
</dbReference>
<protein>
    <submittedName>
        <fullName evidence="3">Uncharacterized protein</fullName>
    </submittedName>
</protein>
<dbReference type="Proteomes" id="UP000245783">
    <property type="component" value="Unassembled WGS sequence"/>
</dbReference>
<feature type="transmembrane region" description="Helical" evidence="2">
    <location>
        <begin position="180"/>
        <end position="200"/>
    </location>
</feature>
<feature type="transmembrane region" description="Helical" evidence="2">
    <location>
        <begin position="257"/>
        <end position="277"/>
    </location>
</feature>
<feature type="transmembrane region" description="Helical" evidence="2">
    <location>
        <begin position="20"/>
        <end position="40"/>
    </location>
</feature>